<evidence type="ECO:0000256" key="2">
    <source>
        <dbReference type="ARBA" id="ARBA00022448"/>
    </source>
</evidence>
<dbReference type="PANTHER" id="PTHR32552">
    <property type="entry name" value="FERRICHROME IRON RECEPTOR-RELATED"/>
    <property type="match status" value="1"/>
</dbReference>
<gene>
    <name evidence="15" type="ORF">CA260_02045</name>
</gene>
<keyword evidence="5 12" id="KW-0812">Transmembrane</keyword>
<dbReference type="GO" id="GO:0009279">
    <property type="term" value="C:cell outer membrane"/>
    <property type="evidence" value="ECO:0007669"/>
    <property type="project" value="UniProtKB-SubCell"/>
</dbReference>
<dbReference type="SUPFAM" id="SSF56935">
    <property type="entry name" value="Porins"/>
    <property type="match status" value="1"/>
</dbReference>
<dbReference type="CDD" id="cd01347">
    <property type="entry name" value="ligand_gated_channel"/>
    <property type="match status" value="1"/>
</dbReference>
<dbReference type="Proteomes" id="UP000248926">
    <property type="component" value="Unassembled WGS sequence"/>
</dbReference>
<dbReference type="InterPro" id="IPR039426">
    <property type="entry name" value="TonB-dep_rcpt-like"/>
</dbReference>
<evidence type="ECO:0000313" key="15">
    <source>
        <dbReference type="EMBL" id="RAO78294.1"/>
    </source>
</evidence>
<evidence type="ECO:0000256" key="11">
    <source>
        <dbReference type="ARBA" id="ARBA00023237"/>
    </source>
</evidence>
<keyword evidence="16" id="KW-1185">Reference proteome</keyword>
<evidence type="ECO:0000256" key="10">
    <source>
        <dbReference type="ARBA" id="ARBA00023136"/>
    </source>
</evidence>
<keyword evidence="11 12" id="KW-0998">Cell outer membrane</keyword>
<keyword evidence="7" id="KW-0408">Iron</keyword>
<dbReference type="SMART" id="SM00965">
    <property type="entry name" value="STN"/>
    <property type="match status" value="1"/>
</dbReference>
<evidence type="ECO:0000256" key="7">
    <source>
        <dbReference type="ARBA" id="ARBA00023004"/>
    </source>
</evidence>
<reference evidence="15 16" key="1">
    <citation type="journal article" date="2018" name="Genet. Mol. Biol.">
        <title>The genome sequence of Dyella jiangningensis FCAV SCS01 from a lignocellulose-decomposing microbial consortium metagenome reveals potential for biotechnological applications.</title>
        <authorList>
            <person name="Desiderato J.G."/>
            <person name="Alvarenga D.O."/>
            <person name="Constancio M.T.L."/>
            <person name="Alves L.M.C."/>
            <person name="Varani A.M."/>
        </authorList>
    </citation>
    <scope>NUCLEOTIDE SEQUENCE [LARGE SCALE GENOMIC DNA]</scope>
    <source>
        <strain evidence="15 16">FCAV SCS01</strain>
    </source>
</reference>
<dbReference type="Gene3D" id="2.170.130.10">
    <property type="entry name" value="TonB-dependent receptor, plug domain"/>
    <property type="match status" value="1"/>
</dbReference>
<evidence type="ECO:0000256" key="13">
    <source>
        <dbReference type="RuleBase" id="RU003357"/>
    </source>
</evidence>
<dbReference type="Gene3D" id="3.55.50.30">
    <property type="match status" value="1"/>
</dbReference>
<keyword evidence="9 13" id="KW-0798">TonB box</keyword>
<dbReference type="OrthoDB" id="127311at2"/>
<dbReference type="Gene3D" id="2.40.170.20">
    <property type="entry name" value="TonB-dependent receptor, beta-barrel domain"/>
    <property type="match status" value="1"/>
</dbReference>
<dbReference type="Pfam" id="PF00593">
    <property type="entry name" value="TonB_dep_Rec_b-barrel"/>
    <property type="match status" value="1"/>
</dbReference>
<keyword evidence="10 12" id="KW-0472">Membrane</keyword>
<dbReference type="PANTHER" id="PTHR32552:SF68">
    <property type="entry name" value="FERRICHROME OUTER MEMBRANE TRANSPORTER_PHAGE RECEPTOR"/>
    <property type="match status" value="1"/>
</dbReference>
<evidence type="ECO:0000256" key="8">
    <source>
        <dbReference type="ARBA" id="ARBA00023065"/>
    </source>
</evidence>
<evidence type="ECO:0000313" key="16">
    <source>
        <dbReference type="Proteomes" id="UP000248926"/>
    </source>
</evidence>
<comment type="caution">
    <text evidence="15">The sequence shown here is derived from an EMBL/GenBank/DDBJ whole genome shotgun (WGS) entry which is preliminary data.</text>
</comment>
<dbReference type="GO" id="GO:0015344">
    <property type="term" value="F:siderophore uptake transmembrane transporter activity"/>
    <property type="evidence" value="ECO:0007669"/>
    <property type="project" value="TreeGrafter"/>
</dbReference>
<keyword evidence="6" id="KW-0732">Signal</keyword>
<evidence type="ECO:0000256" key="5">
    <source>
        <dbReference type="ARBA" id="ARBA00022692"/>
    </source>
</evidence>
<keyword evidence="8" id="KW-0406">Ion transport</keyword>
<organism evidence="15 16">
    <name type="scientific">Dyella jiangningensis</name>
    <dbReference type="NCBI Taxonomy" id="1379159"/>
    <lineage>
        <taxon>Bacteria</taxon>
        <taxon>Pseudomonadati</taxon>
        <taxon>Pseudomonadota</taxon>
        <taxon>Gammaproteobacteria</taxon>
        <taxon>Lysobacterales</taxon>
        <taxon>Rhodanobacteraceae</taxon>
        <taxon>Dyella</taxon>
    </lineage>
</organism>
<proteinExistence type="inferred from homology"/>
<protein>
    <submittedName>
        <fullName evidence="15">TonB-dependent siderophore receptor</fullName>
    </submittedName>
</protein>
<dbReference type="InterPro" id="IPR036942">
    <property type="entry name" value="Beta-barrel_TonB_sf"/>
</dbReference>
<dbReference type="InterPro" id="IPR011662">
    <property type="entry name" value="Secretin/TonB_short_N"/>
</dbReference>
<evidence type="ECO:0000256" key="9">
    <source>
        <dbReference type="ARBA" id="ARBA00023077"/>
    </source>
</evidence>
<dbReference type="AlphaFoldDB" id="A0A328PFL6"/>
<sequence>MSANLAMPGAAFAAARMVDDDAHAVFAIPAQPLATALIAFGKQANVQVLTSGCAIARFRSPGVSGAMTPQAALERLLQGTGLEYSFTQAGTVVVKPREKPDARTTADTSKALSTATDLMPVEAFALVGRDVGFMGSSNSMAARNDADLIDVPQSVSVVTRGLMDSQQLLTVADAVRNVAGVQYVEGSDGLPLFQIRGFYTGNGLTDGMPNSIAGSGDFPPLIGVQRVEVLKGPQSVLGDTTGSNFGGLVNVTIKQPQSEPVQQLSAMVGEQGQLQAGLDMAGPLGHTPGLTYRLVLSGDYGYRSPQGYLNRRSAYIAPAFGWRGDTTDLVVGMQRILNRLPIPDHVVLLGDTLSTASPDGILPGNPRDFANYQTDRLYYLLDQQLGSNWTWRSRGQYVRQRNNQHSWTLYNPMTNGDATAVAEAYRYDDTYYSLQNDLIRTFDTGSLQHTVTLGADYARSRIGHSDDYVHPYDDGTYNLFSSRQLPIVASVIQPQDNAPLGGTPWSVDSGLFLQDQLSWGEHWEMLLALRRAAYEVSTEDVEGNPWTPRRTKWVPNIGLVYKLTPDIALYSGTSNGFQPVSYLGENGRPLVPALSRQLEAGAKFNLFHERARLTVSLYRITLDHSYLLVDEQPPNFATFGPGQTNKGVEVEFAGEVAPGLDLSSSYTNALISNHDGSLPTGAPRQRFNLWASYGFQGGALRGWGVAGGVMARGRSLGQSLDYATYYTTPGQAEVDANVSYRAARWSVTFGVKNLFARRLIADDFNETFVPLRTRRSYLLSGSYDF</sequence>
<comment type="subcellular location">
    <subcellularLocation>
        <location evidence="1 12">Cell outer membrane</location>
        <topology evidence="1 12">Multi-pass membrane protein</topology>
    </subcellularLocation>
</comment>
<keyword evidence="4" id="KW-0410">Iron transport</keyword>
<evidence type="ECO:0000256" key="4">
    <source>
        <dbReference type="ARBA" id="ARBA00022496"/>
    </source>
</evidence>
<dbReference type="InterPro" id="IPR012910">
    <property type="entry name" value="Plug_dom"/>
</dbReference>
<dbReference type="Pfam" id="PF07660">
    <property type="entry name" value="STN"/>
    <property type="match status" value="1"/>
</dbReference>
<evidence type="ECO:0000256" key="1">
    <source>
        <dbReference type="ARBA" id="ARBA00004571"/>
    </source>
</evidence>
<accession>A0A328PFL6</accession>
<evidence type="ECO:0000256" key="3">
    <source>
        <dbReference type="ARBA" id="ARBA00022452"/>
    </source>
</evidence>
<dbReference type="EMBL" id="NFZS01000001">
    <property type="protein sequence ID" value="RAO78294.1"/>
    <property type="molecule type" value="Genomic_DNA"/>
</dbReference>
<evidence type="ECO:0000256" key="12">
    <source>
        <dbReference type="PROSITE-ProRule" id="PRU01360"/>
    </source>
</evidence>
<keyword evidence="3 12" id="KW-1134">Transmembrane beta strand</keyword>
<keyword evidence="15" id="KW-0675">Receptor</keyword>
<evidence type="ECO:0000259" key="14">
    <source>
        <dbReference type="SMART" id="SM00965"/>
    </source>
</evidence>
<name>A0A328PFL6_9GAMM</name>
<evidence type="ECO:0000256" key="6">
    <source>
        <dbReference type="ARBA" id="ARBA00022729"/>
    </source>
</evidence>
<dbReference type="PROSITE" id="PS52016">
    <property type="entry name" value="TONB_DEPENDENT_REC_3"/>
    <property type="match status" value="1"/>
</dbReference>
<keyword evidence="2 12" id="KW-0813">Transport</keyword>
<dbReference type="InterPro" id="IPR037066">
    <property type="entry name" value="Plug_dom_sf"/>
</dbReference>
<dbReference type="Pfam" id="PF07715">
    <property type="entry name" value="Plug"/>
    <property type="match status" value="1"/>
</dbReference>
<dbReference type="InterPro" id="IPR000531">
    <property type="entry name" value="Beta-barrel_TonB"/>
</dbReference>
<feature type="domain" description="Secretin/TonB short N-terminal" evidence="14">
    <location>
        <begin position="46"/>
        <end position="97"/>
    </location>
</feature>
<comment type="similarity">
    <text evidence="12 13">Belongs to the TonB-dependent receptor family.</text>
</comment>